<evidence type="ECO:0000313" key="3">
    <source>
        <dbReference type="Proteomes" id="UP000308014"/>
    </source>
</evidence>
<sequence length="193" mass="22330">MERGTSSSTTTTISAPRPRRRLVPGAAMGRKYLLDYQAVKALWEDDSFDECEIAAQKLLEKHDLPANLRMRTLILLSSSTDDWDVAQETRQICETLWQLTRKRYRHDTNESAHTTLQSIRESLDELRDLQEEESLDREYEEAISRQHQELGDVDREMGDAEDKIDGDNDKSKQEKMAGNHLKAQETNPVRRIV</sequence>
<reference evidence="2 3" key="1">
    <citation type="submission" date="2018-10" db="EMBL/GenBank/DDBJ databases">
        <title>Fifty Aureobasidium pullulans genomes reveal a recombining polyextremotolerant generalist.</title>
        <authorList>
            <person name="Gostincar C."/>
            <person name="Turk M."/>
            <person name="Zajc J."/>
            <person name="Gunde-Cimerman N."/>
        </authorList>
    </citation>
    <scope>NUCLEOTIDE SEQUENCE [LARGE SCALE GENOMIC DNA]</scope>
    <source>
        <strain evidence="2 3">EXF-11318</strain>
    </source>
</reference>
<gene>
    <name evidence="2" type="ORF">D6D24_03733</name>
</gene>
<dbReference type="EMBL" id="QZAJ01000100">
    <property type="protein sequence ID" value="THW17775.1"/>
    <property type="molecule type" value="Genomic_DNA"/>
</dbReference>
<comment type="caution">
    <text evidence="2">The sequence shown here is derived from an EMBL/GenBank/DDBJ whole genome shotgun (WGS) entry which is preliminary data.</text>
</comment>
<name>A0A4S8W0L7_AURPU</name>
<feature type="region of interest" description="Disordered" evidence="1">
    <location>
        <begin position="145"/>
        <end position="193"/>
    </location>
</feature>
<proteinExistence type="predicted"/>
<accession>A0A4S8W0L7</accession>
<dbReference type="Proteomes" id="UP000308014">
    <property type="component" value="Unassembled WGS sequence"/>
</dbReference>
<evidence type="ECO:0000256" key="1">
    <source>
        <dbReference type="SAM" id="MobiDB-lite"/>
    </source>
</evidence>
<feature type="compositionally biased region" description="Basic and acidic residues" evidence="1">
    <location>
        <begin position="145"/>
        <end position="177"/>
    </location>
</feature>
<protein>
    <submittedName>
        <fullName evidence="2">Uncharacterized protein</fullName>
    </submittedName>
</protein>
<evidence type="ECO:0000313" key="2">
    <source>
        <dbReference type="EMBL" id="THW17775.1"/>
    </source>
</evidence>
<organism evidence="2 3">
    <name type="scientific">Aureobasidium pullulans</name>
    <name type="common">Black yeast</name>
    <name type="synonym">Pullularia pullulans</name>
    <dbReference type="NCBI Taxonomy" id="5580"/>
    <lineage>
        <taxon>Eukaryota</taxon>
        <taxon>Fungi</taxon>
        <taxon>Dikarya</taxon>
        <taxon>Ascomycota</taxon>
        <taxon>Pezizomycotina</taxon>
        <taxon>Dothideomycetes</taxon>
        <taxon>Dothideomycetidae</taxon>
        <taxon>Dothideales</taxon>
        <taxon>Saccotheciaceae</taxon>
        <taxon>Aureobasidium</taxon>
    </lineage>
</organism>
<dbReference type="AlphaFoldDB" id="A0A4S8W0L7"/>